<feature type="region of interest" description="Disordered" evidence="6">
    <location>
        <begin position="248"/>
        <end position="273"/>
    </location>
</feature>
<feature type="domain" description="RRM" evidence="7">
    <location>
        <begin position="653"/>
        <end position="736"/>
    </location>
</feature>
<feature type="domain" description="RRM" evidence="7">
    <location>
        <begin position="288"/>
        <end position="366"/>
    </location>
</feature>
<sequence>MSSRLIVKNLPSNTTEASLRKAFNKFGSLSDVSLKYTKEGKFRKFAFVGFLDEETAVQAKQHMHSSFIGTARITVEECLPFGDANKPRSWSRYSKDSSAYTKEHPDSEGPSQSAAKTAQKEDESAKQKGKTNKKLEKFLEVKGIKKDEEAEPESPPEVNKSDVTLLNELLEGIVGDTNLSLIFTGLPTSIKQKSIKEWLMPVRMKAAKIARNTSSAAAFVSFSRSADARRAQQRDGQFIGGYKVSIQKVPSQNGDSDRGDEEDDKTIDKKAAAETEEARIREEILDTGRLFLRNLPFEVKEEDIRFAFKQFGEITDVQVIIDKKTGRCKGYAIVEFMFPESAVAAYGAWDGKVFKGRMLHILSGAEKRPQGGEQKDKPDSKNFKQQREEALKSTAMQKAHSWNTLFLGANAVAETIADKLGVTKADILLGEKSGESAGVRLALAETRLVRETRDFLLENGVKLDAFSKPSTQRSKTVIVVKNLPAKTEEEELRRLFERHGTIEKFLLPPNGVSALVAMSNEVDAKKAFTTLAYSRFHTQPLYLEWAPIDTFNDKHKNEGKRKKQQSAETTEIEEPPKKRNKEMTYEEKMEKKRKKKEQSNQNAESQPIENEEEMNADNEMKNEEDNDVESTGKEVEDQNEAEGGEQDDVEEGAAVFVKNLAFDTTDEALQKLFSKNYRIQSAQVAKKLNPADPTKSLSMGFGFVQFYTEAEAKRAIKEMQGELLDGHSIELKQSNRAVVDPKAGKRKAVERTKQGKCTKVLVRNIPFEASLKEVTNLFSTFGEIRTIRIPRKVDNSFWNIWKLLILSS</sequence>
<feature type="domain" description="RRM" evidence="7">
    <location>
        <begin position="476"/>
        <end position="548"/>
    </location>
</feature>
<accession>A0A2A2J977</accession>
<comment type="subcellular location">
    <subcellularLocation>
        <location evidence="1">Nucleus</location>
    </subcellularLocation>
</comment>
<evidence type="ECO:0000313" key="8">
    <source>
        <dbReference type="EMBL" id="PAV58161.1"/>
    </source>
</evidence>
<dbReference type="CDD" id="cd12318">
    <property type="entry name" value="RRM5_RBM19_like"/>
    <property type="match status" value="1"/>
</dbReference>
<keyword evidence="4" id="KW-0539">Nucleus</keyword>
<evidence type="ECO:0000256" key="5">
    <source>
        <dbReference type="PROSITE-ProRule" id="PRU00176"/>
    </source>
</evidence>
<feature type="region of interest" description="Disordered" evidence="6">
    <location>
        <begin position="365"/>
        <end position="388"/>
    </location>
</feature>
<evidence type="ECO:0000256" key="2">
    <source>
        <dbReference type="ARBA" id="ARBA00022737"/>
    </source>
</evidence>
<dbReference type="PROSITE" id="PS50102">
    <property type="entry name" value="RRM"/>
    <property type="match status" value="4"/>
</dbReference>
<dbReference type="PANTHER" id="PTHR48039:SF5">
    <property type="entry name" value="RNA-BINDING PROTEIN 28"/>
    <property type="match status" value="1"/>
</dbReference>
<evidence type="ECO:0000256" key="3">
    <source>
        <dbReference type="ARBA" id="ARBA00022884"/>
    </source>
</evidence>
<feature type="region of interest" description="Disordered" evidence="6">
    <location>
        <begin position="88"/>
        <end position="132"/>
    </location>
</feature>
<name>A0A2A2J977_9BILA</name>
<dbReference type="SUPFAM" id="SSF54928">
    <property type="entry name" value="RNA-binding domain, RBD"/>
    <property type="match status" value="4"/>
</dbReference>
<feature type="compositionally biased region" description="Polar residues" evidence="6">
    <location>
        <begin position="599"/>
        <end position="608"/>
    </location>
</feature>
<evidence type="ECO:0000313" key="9">
    <source>
        <dbReference type="Proteomes" id="UP000218231"/>
    </source>
</evidence>
<keyword evidence="2" id="KW-0677">Repeat</keyword>
<dbReference type="OrthoDB" id="439639at2759"/>
<dbReference type="EMBL" id="LIAE01010598">
    <property type="protein sequence ID" value="PAV58161.1"/>
    <property type="molecule type" value="Genomic_DNA"/>
</dbReference>
<dbReference type="FunFam" id="3.30.70.330:FF:000738">
    <property type="entry name" value="RNA-binding motif protein 19"/>
    <property type="match status" value="1"/>
</dbReference>
<dbReference type="SMART" id="SM00360">
    <property type="entry name" value="RRM"/>
    <property type="match status" value="5"/>
</dbReference>
<feature type="region of interest" description="Disordered" evidence="6">
    <location>
        <begin position="552"/>
        <end position="651"/>
    </location>
</feature>
<evidence type="ECO:0000256" key="4">
    <source>
        <dbReference type="ARBA" id="ARBA00023242"/>
    </source>
</evidence>
<reference evidence="8 9" key="1">
    <citation type="journal article" date="2017" name="Curr. Biol.">
        <title>Genome architecture and evolution of a unichromosomal asexual nematode.</title>
        <authorList>
            <person name="Fradin H."/>
            <person name="Zegar C."/>
            <person name="Gutwein M."/>
            <person name="Lucas J."/>
            <person name="Kovtun M."/>
            <person name="Corcoran D."/>
            <person name="Baugh L.R."/>
            <person name="Kiontke K."/>
            <person name="Gunsalus K."/>
            <person name="Fitch D.H."/>
            <person name="Piano F."/>
        </authorList>
    </citation>
    <scope>NUCLEOTIDE SEQUENCE [LARGE SCALE GENOMIC DNA]</scope>
    <source>
        <strain evidence="8">PF1309</strain>
    </source>
</reference>
<dbReference type="InterPro" id="IPR051945">
    <property type="entry name" value="RRM_MRD1_RNA_proc_ribogen"/>
</dbReference>
<evidence type="ECO:0000256" key="6">
    <source>
        <dbReference type="SAM" id="MobiDB-lite"/>
    </source>
</evidence>
<dbReference type="PANTHER" id="PTHR48039">
    <property type="entry name" value="RNA-BINDING MOTIF PROTEIN 14B"/>
    <property type="match status" value="1"/>
</dbReference>
<feature type="compositionally biased region" description="Basic and acidic residues" evidence="6">
    <location>
        <begin position="574"/>
        <end position="590"/>
    </location>
</feature>
<comment type="caution">
    <text evidence="8">The sequence shown here is derived from an EMBL/GenBank/DDBJ whole genome shotgun (WGS) entry which is preliminary data.</text>
</comment>
<evidence type="ECO:0000259" key="7">
    <source>
        <dbReference type="PROSITE" id="PS50102"/>
    </source>
</evidence>
<dbReference type="GO" id="GO:0005730">
    <property type="term" value="C:nucleolus"/>
    <property type="evidence" value="ECO:0007669"/>
    <property type="project" value="TreeGrafter"/>
</dbReference>
<evidence type="ECO:0000256" key="1">
    <source>
        <dbReference type="ARBA" id="ARBA00004123"/>
    </source>
</evidence>
<dbReference type="InterPro" id="IPR012677">
    <property type="entry name" value="Nucleotide-bd_a/b_plait_sf"/>
</dbReference>
<dbReference type="InterPro" id="IPR035979">
    <property type="entry name" value="RBD_domain_sf"/>
</dbReference>
<organism evidence="8 9">
    <name type="scientific">Diploscapter pachys</name>
    <dbReference type="NCBI Taxonomy" id="2018661"/>
    <lineage>
        <taxon>Eukaryota</taxon>
        <taxon>Metazoa</taxon>
        <taxon>Ecdysozoa</taxon>
        <taxon>Nematoda</taxon>
        <taxon>Chromadorea</taxon>
        <taxon>Rhabditida</taxon>
        <taxon>Rhabditina</taxon>
        <taxon>Rhabditomorpha</taxon>
        <taxon>Rhabditoidea</taxon>
        <taxon>Rhabditidae</taxon>
        <taxon>Diploscapter</taxon>
    </lineage>
</organism>
<dbReference type="Pfam" id="PF00076">
    <property type="entry name" value="RRM_1"/>
    <property type="match status" value="4"/>
</dbReference>
<protein>
    <recommendedName>
        <fullName evidence="7">RRM domain-containing protein</fullName>
    </recommendedName>
</protein>
<dbReference type="AlphaFoldDB" id="A0A2A2J977"/>
<keyword evidence="3 5" id="KW-0694">RNA-binding</keyword>
<feature type="compositionally biased region" description="Acidic residues" evidence="6">
    <location>
        <begin position="637"/>
        <end position="651"/>
    </location>
</feature>
<dbReference type="Proteomes" id="UP000218231">
    <property type="component" value="Unassembled WGS sequence"/>
</dbReference>
<dbReference type="InterPro" id="IPR034423">
    <property type="entry name" value="RBM19_RRM5"/>
</dbReference>
<proteinExistence type="predicted"/>
<keyword evidence="9" id="KW-1185">Reference proteome</keyword>
<feature type="domain" description="RRM" evidence="7">
    <location>
        <begin position="3"/>
        <end position="80"/>
    </location>
</feature>
<dbReference type="STRING" id="2018661.A0A2A2J977"/>
<dbReference type="Gene3D" id="3.30.70.330">
    <property type="match status" value="6"/>
</dbReference>
<dbReference type="InterPro" id="IPR000504">
    <property type="entry name" value="RRM_dom"/>
</dbReference>
<gene>
    <name evidence="8" type="ORF">WR25_11780</name>
</gene>
<dbReference type="GO" id="GO:0003729">
    <property type="term" value="F:mRNA binding"/>
    <property type="evidence" value="ECO:0007669"/>
    <property type="project" value="TreeGrafter"/>
</dbReference>